<comment type="similarity">
    <text evidence="8">Belongs to the methyltransferase superfamily. RlmI family.</text>
</comment>
<dbReference type="PANTHER" id="PTHR42873">
    <property type="entry name" value="RIBOSOMAL RNA LARGE SUBUNIT METHYLTRANSFERASE"/>
    <property type="match status" value="1"/>
</dbReference>
<keyword evidence="6" id="KW-0949">S-adenosyl-L-methionine</keyword>
<dbReference type="GO" id="GO:0005737">
    <property type="term" value="C:cytoplasm"/>
    <property type="evidence" value="ECO:0007669"/>
    <property type="project" value="UniProtKB-SubCell"/>
</dbReference>
<dbReference type="InterPro" id="IPR019614">
    <property type="entry name" value="SAM-dep_methyl-trfase"/>
</dbReference>
<dbReference type="CDD" id="cd02440">
    <property type="entry name" value="AdoMet_MTases"/>
    <property type="match status" value="1"/>
</dbReference>
<evidence type="ECO:0000313" key="10">
    <source>
        <dbReference type="EMBL" id="HIX51442.1"/>
    </source>
</evidence>
<dbReference type="EMBL" id="DXEU01000025">
    <property type="protein sequence ID" value="HIX51442.1"/>
    <property type="molecule type" value="Genomic_DNA"/>
</dbReference>
<protein>
    <submittedName>
        <fullName evidence="10">Class I SAM-dependent rRNA methyltransferase</fullName>
    </submittedName>
</protein>
<dbReference type="Pfam" id="PF17785">
    <property type="entry name" value="PUA_3"/>
    <property type="match status" value="1"/>
</dbReference>
<dbReference type="InterPro" id="IPR029063">
    <property type="entry name" value="SAM-dependent_MTases_sf"/>
</dbReference>
<accession>A0A9D2AV61</accession>
<dbReference type="PROSITE" id="PS50890">
    <property type="entry name" value="PUA"/>
    <property type="match status" value="1"/>
</dbReference>
<dbReference type="SUPFAM" id="SSF53335">
    <property type="entry name" value="S-adenosyl-L-methionine-dependent methyltransferases"/>
    <property type="match status" value="1"/>
</dbReference>
<dbReference type="AlphaFoldDB" id="A0A9D2AV61"/>
<dbReference type="Gene3D" id="3.40.50.150">
    <property type="entry name" value="Vaccinia Virus protein VP39"/>
    <property type="match status" value="1"/>
</dbReference>
<dbReference type="PANTHER" id="PTHR42873:SF1">
    <property type="entry name" value="S-ADENOSYLMETHIONINE-DEPENDENT METHYLTRANSFERASE DOMAIN-CONTAINING PROTEIN"/>
    <property type="match status" value="1"/>
</dbReference>
<keyword evidence="3" id="KW-0698">rRNA processing</keyword>
<sequence length="400" mass="44995">MEHTVVHIKKGEARSLKAGGMWIYDNEIESISGNFENGDMVEVVDFDGYFLGHGFINTRSKITVRVMSRKRDAVIDDDFIEMRVRNAWEYRKTTVDTGSCRLIFGEADFLPGIVVDKFSDVLVVESLALGIDRWKPVILEKLKKVLAEDGIAIRGVYERSDAKVRLQEGMERFKGFIGEPFDTKVQIEENGVKYLVDVQDGQKTGFFLDQKYNRLAVHRLCRGAKVLDCFTHTGSFALNAGIAGAASVLGVDASELGVAQARENAELNGLSDRVQFLCADVFDLLPELERQGEKFDVVILDPPAFTKSRASVKNAVKGYREINMRGLKLVKDGGYLATCSCSHFMDPELFTKTIREAAASSHKRLRQVEYRTQAADHPILWAADSSYYLKFYIFQVVEEK</sequence>
<evidence type="ECO:0000256" key="3">
    <source>
        <dbReference type="ARBA" id="ARBA00022552"/>
    </source>
</evidence>
<dbReference type="InterPro" id="IPR015947">
    <property type="entry name" value="PUA-like_sf"/>
</dbReference>
<dbReference type="InterPro" id="IPR036974">
    <property type="entry name" value="PUA_sf"/>
</dbReference>
<dbReference type="CDD" id="cd21153">
    <property type="entry name" value="PUA_RlmI"/>
    <property type="match status" value="1"/>
</dbReference>
<dbReference type="SMART" id="SM00359">
    <property type="entry name" value="PUA"/>
    <property type="match status" value="1"/>
</dbReference>
<evidence type="ECO:0000313" key="11">
    <source>
        <dbReference type="Proteomes" id="UP000886780"/>
    </source>
</evidence>
<dbReference type="GO" id="GO:0006364">
    <property type="term" value="P:rRNA processing"/>
    <property type="evidence" value="ECO:0007669"/>
    <property type="project" value="UniProtKB-KW"/>
</dbReference>
<reference evidence="10" key="2">
    <citation type="submission" date="2021-04" db="EMBL/GenBank/DDBJ databases">
        <authorList>
            <person name="Gilroy R."/>
        </authorList>
    </citation>
    <scope>NUCLEOTIDE SEQUENCE</scope>
    <source>
        <strain evidence="10">ChiGjej4B4-12881</strain>
    </source>
</reference>
<dbReference type="InterPro" id="IPR002478">
    <property type="entry name" value="PUA"/>
</dbReference>
<reference evidence="10" key="1">
    <citation type="journal article" date="2021" name="PeerJ">
        <title>Extensive microbial diversity within the chicken gut microbiome revealed by metagenomics and culture.</title>
        <authorList>
            <person name="Gilroy R."/>
            <person name="Ravi A."/>
            <person name="Getino M."/>
            <person name="Pursley I."/>
            <person name="Horton D.L."/>
            <person name="Alikhan N.F."/>
            <person name="Baker D."/>
            <person name="Gharbi K."/>
            <person name="Hall N."/>
            <person name="Watson M."/>
            <person name="Adriaenssens E.M."/>
            <person name="Foster-Nyarko E."/>
            <person name="Jarju S."/>
            <person name="Secka A."/>
            <person name="Antonio M."/>
            <person name="Oren A."/>
            <person name="Chaudhuri R.R."/>
            <person name="La Ragione R."/>
            <person name="Hildebrand F."/>
            <person name="Pallen M.J."/>
        </authorList>
    </citation>
    <scope>NUCLEOTIDE SEQUENCE</scope>
    <source>
        <strain evidence="10">ChiGjej4B4-12881</strain>
    </source>
</reference>
<dbReference type="Pfam" id="PF10672">
    <property type="entry name" value="Methyltrans_SAM"/>
    <property type="match status" value="1"/>
</dbReference>
<proteinExistence type="inferred from homology"/>
<dbReference type="GO" id="GO:0032259">
    <property type="term" value="P:methylation"/>
    <property type="evidence" value="ECO:0007669"/>
    <property type="project" value="UniProtKB-KW"/>
</dbReference>
<comment type="subcellular location">
    <subcellularLocation>
        <location evidence="1">Cytoplasm</location>
    </subcellularLocation>
</comment>
<keyword evidence="5" id="KW-0808">Transferase</keyword>
<dbReference type="Proteomes" id="UP000886780">
    <property type="component" value="Unassembled WGS sequence"/>
</dbReference>
<dbReference type="GO" id="GO:0008168">
    <property type="term" value="F:methyltransferase activity"/>
    <property type="evidence" value="ECO:0007669"/>
    <property type="project" value="UniProtKB-KW"/>
</dbReference>
<dbReference type="Gene3D" id="2.30.130.10">
    <property type="entry name" value="PUA domain"/>
    <property type="match status" value="1"/>
</dbReference>
<evidence type="ECO:0000256" key="2">
    <source>
        <dbReference type="ARBA" id="ARBA00022490"/>
    </source>
</evidence>
<comment type="caution">
    <text evidence="10">The sequence shown here is derived from an EMBL/GenBank/DDBJ whole genome shotgun (WGS) entry which is preliminary data.</text>
</comment>
<evidence type="ECO:0000256" key="8">
    <source>
        <dbReference type="ARBA" id="ARBA00038091"/>
    </source>
</evidence>
<keyword evidence="4 10" id="KW-0489">Methyltransferase</keyword>
<evidence type="ECO:0000256" key="6">
    <source>
        <dbReference type="ARBA" id="ARBA00022691"/>
    </source>
</evidence>
<dbReference type="GO" id="GO:0003723">
    <property type="term" value="F:RNA binding"/>
    <property type="evidence" value="ECO:0007669"/>
    <property type="project" value="UniProtKB-KW"/>
</dbReference>
<name>A0A9D2AV61_9FIRM</name>
<evidence type="ECO:0000256" key="5">
    <source>
        <dbReference type="ARBA" id="ARBA00022679"/>
    </source>
</evidence>
<dbReference type="InterPro" id="IPR041532">
    <property type="entry name" value="RlmI-like_PUA"/>
</dbReference>
<evidence type="ECO:0000256" key="4">
    <source>
        <dbReference type="ARBA" id="ARBA00022603"/>
    </source>
</evidence>
<organism evidence="10 11">
    <name type="scientific">Candidatus Lachnoclostridium stercoripullorum</name>
    <dbReference type="NCBI Taxonomy" id="2838635"/>
    <lineage>
        <taxon>Bacteria</taxon>
        <taxon>Bacillati</taxon>
        <taxon>Bacillota</taxon>
        <taxon>Clostridia</taxon>
        <taxon>Lachnospirales</taxon>
        <taxon>Lachnospiraceae</taxon>
    </lineage>
</organism>
<evidence type="ECO:0000256" key="7">
    <source>
        <dbReference type="ARBA" id="ARBA00022884"/>
    </source>
</evidence>
<keyword evidence="7" id="KW-0694">RNA-binding</keyword>
<dbReference type="CDD" id="cd11572">
    <property type="entry name" value="RlmI_M_like"/>
    <property type="match status" value="1"/>
</dbReference>
<evidence type="ECO:0000259" key="9">
    <source>
        <dbReference type="SMART" id="SM00359"/>
    </source>
</evidence>
<gene>
    <name evidence="10" type="ORF">IAA28_01400</name>
</gene>
<dbReference type="Gene3D" id="3.30.750.80">
    <property type="entry name" value="RNA methyltransferase domain (HRMD) like"/>
    <property type="match status" value="1"/>
</dbReference>
<keyword evidence="2" id="KW-0963">Cytoplasm</keyword>
<evidence type="ECO:0000256" key="1">
    <source>
        <dbReference type="ARBA" id="ARBA00004496"/>
    </source>
</evidence>
<dbReference type="SUPFAM" id="SSF88697">
    <property type="entry name" value="PUA domain-like"/>
    <property type="match status" value="1"/>
</dbReference>
<feature type="domain" description="PUA" evidence="9">
    <location>
        <begin position="4"/>
        <end position="89"/>
    </location>
</feature>